<dbReference type="InterPro" id="IPR035907">
    <property type="entry name" value="Hppk_sf"/>
</dbReference>
<evidence type="ECO:0000256" key="8">
    <source>
        <dbReference type="ARBA" id="ARBA00022840"/>
    </source>
</evidence>
<comment type="similarity">
    <text evidence="2">Belongs to the HPPK family.</text>
</comment>
<dbReference type="AlphaFoldDB" id="A0A9D1E095"/>
<reference evidence="14" key="1">
    <citation type="submission" date="2020-10" db="EMBL/GenBank/DDBJ databases">
        <authorList>
            <person name="Gilroy R."/>
        </authorList>
    </citation>
    <scope>NUCLEOTIDE SEQUENCE</scope>
    <source>
        <strain evidence="14">ChiHjej13B12-12457</strain>
    </source>
</reference>
<dbReference type="PANTHER" id="PTHR43071">
    <property type="entry name" value="2-AMINO-4-HYDROXY-6-HYDROXYMETHYLDIHYDROPTERIDINE PYROPHOSPHOKINASE"/>
    <property type="match status" value="1"/>
</dbReference>
<dbReference type="CDD" id="cd00483">
    <property type="entry name" value="HPPK"/>
    <property type="match status" value="1"/>
</dbReference>
<evidence type="ECO:0000256" key="4">
    <source>
        <dbReference type="ARBA" id="ARBA00016218"/>
    </source>
</evidence>
<name>A0A9D1E095_9BACT</name>
<dbReference type="InterPro" id="IPR000550">
    <property type="entry name" value="Hppk"/>
</dbReference>
<evidence type="ECO:0000256" key="10">
    <source>
        <dbReference type="ARBA" id="ARBA00029409"/>
    </source>
</evidence>
<dbReference type="NCBIfam" id="TIGR01498">
    <property type="entry name" value="folK"/>
    <property type="match status" value="1"/>
</dbReference>
<keyword evidence="5 14" id="KW-0808">Transferase</keyword>
<comment type="function">
    <text evidence="10">Catalyzes the transfer of pyrophosphate from adenosine triphosphate (ATP) to 6-hydroxymethyl-7,8-dihydropterin, an enzymatic step in folate biosynthesis pathway.</text>
</comment>
<evidence type="ECO:0000313" key="14">
    <source>
        <dbReference type="EMBL" id="HIR62029.1"/>
    </source>
</evidence>
<dbReference type="GO" id="GO:0005524">
    <property type="term" value="F:ATP binding"/>
    <property type="evidence" value="ECO:0007669"/>
    <property type="project" value="UniProtKB-KW"/>
</dbReference>
<evidence type="ECO:0000256" key="6">
    <source>
        <dbReference type="ARBA" id="ARBA00022741"/>
    </source>
</evidence>
<evidence type="ECO:0000259" key="13">
    <source>
        <dbReference type="Pfam" id="PF01288"/>
    </source>
</evidence>
<dbReference type="GO" id="GO:0046656">
    <property type="term" value="P:folic acid biosynthetic process"/>
    <property type="evidence" value="ECO:0007669"/>
    <property type="project" value="UniProtKB-KW"/>
</dbReference>
<evidence type="ECO:0000256" key="9">
    <source>
        <dbReference type="ARBA" id="ARBA00022909"/>
    </source>
</evidence>
<dbReference type="EC" id="2.7.6.3" evidence="3"/>
<evidence type="ECO:0000256" key="12">
    <source>
        <dbReference type="ARBA" id="ARBA00033413"/>
    </source>
</evidence>
<dbReference type="SUPFAM" id="SSF55083">
    <property type="entry name" value="6-hydroxymethyl-7,8-dihydropterin pyrophosphokinase, HPPK"/>
    <property type="match status" value="1"/>
</dbReference>
<reference evidence="14" key="2">
    <citation type="journal article" date="2021" name="PeerJ">
        <title>Extensive microbial diversity within the chicken gut microbiome revealed by metagenomics and culture.</title>
        <authorList>
            <person name="Gilroy R."/>
            <person name="Ravi A."/>
            <person name="Getino M."/>
            <person name="Pursley I."/>
            <person name="Horton D.L."/>
            <person name="Alikhan N.F."/>
            <person name="Baker D."/>
            <person name="Gharbi K."/>
            <person name="Hall N."/>
            <person name="Watson M."/>
            <person name="Adriaenssens E.M."/>
            <person name="Foster-Nyarko E."/>
            <person name="Jarju S."/>
            <person name="Secka A."/>
            <person name="Antonio M."/>
            <person name="Oren A."/>
            <person name="Chaudhuri R.R."/>
            <person name="La Ragione R."/>
            <person name="Hildebrand F."/>
            <person name="Pallen M.J."/>
        </authorList>
    </citation>
    <scope>NUCLEOTIDE SEQUENCE</scope>
    <source>
        <strain evidence="14">ChiHjej13B12-12457</strain>
    </source>
</reference>
<protein>
    <recommendedName>
        <fullName evidence="4">2-amino-4-hydroxy-6-hydroxymethyldihydropteridine pyrophosphokinase</fullName>
        <ecNumber evidence="3">2.7.6.3</ecNumber>
    </recommendedName>
    <alternativeName>
        <fullName evidence="11">6-hydroxymethyl-7,8-dihydropterin pyrophosphokinase</fullName>
    </alternativeName>
    <alternativeName>
        <fullName evidence="12">7,8-dihydro-6-hydroxymethylpterin-pyrophosphokinase</fullName>
    </alternativeName>
</protein>
<evidence type="ECO:0000313" key="15">
    <source>
        <dbReference type="Proteomes" id="UP000886744"/>
    </source>
</evidence>
<evidence type="ECO:0000256" key="5">
    <source>
        <dbReference type="ARBA" id="ARBA00022679"/>
    </source>
</evidence>
<evidence type="ECO:0000256" key="3">
    <source>
        <dbReference type="ARBA" id="ARBA00013253"/>
    </source>
</evidence>
<comment type="caution">
    <text evidence="14">The sequence shown here is derived from an EMBL/GenBank/DDBJ whole genome shotgun (WGS) entry which is preliminary data.</text>
</comment>
<dbReference type="GO" id="GO:0016301">
    <property type="term" value="F:kinase activity"/>
    <property type="evidence" value="ECO:0007669"/>
    <property type="project" value="UniProtKB-KW"/>
</dbReference>
<keyword evidence="6" id="KW-0547">Nucleotide-binding</keyword>
<proteinExistence type="inferred from homology"/>
<evidence type="ECO:0000256" key="1">
    <source>
        <dbReference type="ARBA" id="ARBA00005051"/>
    </source>
</evidence>
<evidence type="ECO:0000256" key="7">
    <source>
        <dbReference type="ARBA" id="ARBA00022777"/>
    </source>
</evidence>
<organism evidence="14 15">
    <name type="scientific">Candidatus Coprenecus avistercoris</name>
    <dbReference type="NCBI Taxonomy" id="2840730"/>
    <lineage>
        <taxon>Bacteria</taxon>
        <taxon>Pseudomonadati</taxon>
        <taxon>Bacteroidota</taxon>
        <taxon>Bacteroidia</taxon>
        <taxon>Bacteroidales</taxon>
        <taxon>Rikenellaceae</taxon>
        <taxon>Rikenellaceae incertae sedis</taxon>
        <taxon>Candidatus Coprenecus</taxon>
    </lineage>
</organism>
<comment type="pathway">
    <text evidence="1">Cofactor biosynthesis; tetrahydrofolate biosynthesis; 2-amino-4-hydroxy-6-hydroxymethyl-7,8-dihydropteridine diphosphate from 7,8-dihydroneopterin triphosphate: step 4/4.</text>
</comment>
<accession>A0A9D1E095</accession>
<keyword evidence="7" id="KW-0418">Kinase</keyword>
<dbReference type="Pfam" id="PF01288">
    <property type="entry name" value="HPPK"/>
    <property type="match status" value="1"/>
</dbReference>
<gene>
    <name evidence="14" type="primary">folK</name>
    <name evidence="14" type="ORF">IAC94_00695</name>
</gene>
<evidence type="ECO:0000256" key="11">
    <source>
        <dbReference type="ARBA" id="ARBA00029766"/>
    </source>
</evidence>
<feature type="domain" description="7,8-dihydro-6-hydroxymethylpterin-pyrophosphokinase" evidence="13">
    <location>
        <begin position="11"/>
        <end position="150"/>
    </location>
</feature>
<dbReference type="Proteomes" id="UP000886744">
    <property type="component" value="Unassembled WGS sequence"/>
</dbReference>
<sequence>MTPESQPVRVYLILGSNMGNRRRNLSTAVSLLVTQLAPWLFSDIRESEVLETEPWGMAPGSEPFLNQAISFETTVPPEPLLEVCKWVEQKLGRIAHEPEYDSEGRRIYRPRTIDIDIVLYGDRHVDTPALKIPHPQIEERDYAKRLLKQILY</sequence>
<dbReference type="EMBL" id="DVHI01000014">
    <property type="protein sequence ID" value="HIR62029.1"/>
    <property type="molecule type" value="Genomic_DNA"/>
</dbReference>
<dbReference type="GO" id="GO:0003848">
    <property type="term" value="F:2-amino-4-hydroxy-6-hydroxymethyldihydropteridine diphosphokinase activity"/>
    <property type="evidence" value="ECO:0007669"/>
    <property type="project" value="UniProtKB-EC"/>
</dbReference>
<keyword evidence="8" id="KW-0067">ATP-binding</keyword>
<dbReference type="Gene3D" id="3.30.70.560">
    <property type="entry name" value="7,8-Dihydro-6-hydroxymethylpterin-pyrophosphokinase HPPK"/>
    <property type="match status" value="1"/>
</dbReference>
<evidence type="ECO:0000256" key="2">
    <source>
        <dbReference type="ARBA" id="ARBA00005810"/>
    </source>
</evidence>
<keyword evidence="9" id="KW-0289">Folate biosynthesis</keyword>
<dbReference type="PANTHER" id="PTHR43071:SF1">
    <property type="entry name" value="2-AMINO-4-HYDROXY-6-HYDROXYMETHYLDIHYDROPTERIDINE PYROPHOSPHOKINASE"/>
    <property type="match status" value="1"/>
</dbReference>